<protein>
    <recommendedName>
        <fullName evidence="2">acetate--CoA ligase</fullName>
        <ecNumber evidence="2">6.2.1.1</ecNumber>
    </recommendedName>
</protein>
<dbReference type="InterPro" id="IPR025110">
    <property type="entry name" value="AMP-bd_C"/>
</dbReference>
<keyword evidence="3 10" id="KW-0436">Ligase</keyword>
<evidence type="ECO:0000256" key="6">
    <source>
        <dbReference type="ARBA" id="ARBA00022990"/>
    </source>
</evidence>
<keyword evidence="11" id="KW-1185">Reference proteome</keyword>
<dbReference type="AlphaFoldDB" id="A0A161K342"/>
<accession>A0A161K342</accession>
<keyword evidence="6" id="KW-0007">Acetylation</keyword>
<dbReference type="GO" id="GO:0005524">
    <property type="term" value="F:ATP binding"/>
    <property type="evidence" value="ECO:0007669"/>
    <property type="project" value="UniProtKB-KW"/>
</dbReference>
<dbReference type="PANTHER" id="PTHR24095">
    <property type="entry name" value="ACETYL-COENZYME A SYNTHETASE"/>
    <property type="match status" value="1"/>
</dbReference>
<evidence type="ECO:0000256" key="1">
    <source>
        <dbReference type="ARBA" id="ARBA00006432"/>
    </source>
</evidence>
<evidence type="ECO:0000256" key="3">
    <source>
        <dbReference type="ARBA" id="ARBA00022598"/>
    </source>
</evidence>
<evidence type="ECO:0000313" key="10">
    <source>
        <dbReference type="EMBL" id="CUS03647.2"/>
    </source>
</evidence>
<dbReference type="GO" id="GO:0003987">
    <property type="term" value="F:acetate-CoA ligase activity"/>
    <property type="evidence" value="ECO:0007669"/>
    <property type="project" value="UniProtKB-EC"/>
</dbReference>
<dbReference type="GO" id="GO:0006085">
    <property type="term" value="P:acetyl-CoA biosynthetic process"/>
    <property type="evidence" value="ECO:0007669"/>
    <property type="project" value="TreeGrafter"/>
</dbReference>
<dbReference type="EMBL" id="LN890655">
    <property type="protein sequence ID" value="CUS03647.2"/>
    <property type="molecule type" value="Genomic_DNA"/>
</dbReference>
<evidence type="ECO:0000256" key="4">
    <source>
        <dbReference type="ARBA" id="ARBA00022741"/>
    </source>
</evidence>
<dbReference type="OrthoDB" id="9778383at2"/>
<keyword evidence="5" id="KW-0067">ATP-binding</keyword>
<dbReference type="Gene3D" id="3.30.300.30">
    <property type="match status" value="1"/>
</dbReference>
<comment type="similarity">
    <text evidence="1">Belongs to the ATP-dependent AMP-binding enzyme family.</text>
</comment>
<dbReference type="PANTHER" id="PTHR24095:SF14">
    <property type="entry name" value="ACETYL-COENZYME A SYNTHETASE 1"/>
    <property type="match status" value="1"/>
</dbReference>
<evidence type="ECO:0000259" key="7">
    <source>
        <dbReference type="Pfam" id="PF00501"/>
    </source>
</evidence>
<evidence type="ECO:0000259" key="9">
    <source>
        <dbReference type="Pfam" id="PF16177"/>
    </source>
</evidence>
<dbReference type="Pfam" id="PF00501">
    <property type="entry name" value="AMP-binding"/>
    <property type="match status" value="1"/>
</dbReference>
<reference evidence="10" key="1">
    <citation type="submission" date="2016-01" db="EMBL/GenBank/DDBJ databases">
        <authorList>
            <person name="Mcilroy J.S."/>
            <person name="Karst M S."/>
            <person name="Albertsen M."/>
        </authorList>
    </citation>
    <scope>NUCLEOTIDE SEQUENCE</scope>
    <source>
        <strain evidence="10">Cfx-K</strain>
    </source>
</reference>
<name>A0A161K342_9CHLR</name>
<dbReference type="InterPro" id="IPR000873">
    <property type="entry name" value="AMP-dep_synth/lig_dom"/>
</dbReference>
<evidence type="ECO:0000256" key="5">
    <source>
        <dbReference type="ARBA" id="ARBA00022840"/>
    </source>
</evidence>
<feature type="domain" description="AMP-dependent synthetase/ligase" evidence="7">
    <location>
        <begin position="103"/>
        <end position="498"/>
    </location>
</feature>
<dbReference type="InterPro" id="IPR045851">
    <property type="entry name" value="AMP-bd_C_sf"/>
</dbReference>
<dbReference type="RefSeq" id="WP_095043103.1">
    <property type="nucleotide sequence ID" value="NZ_LN890655.1"/>
</dbReference>
<evidence type="ECO:0000313" key="11">
    <source>
        <dbReference type="Proteomes" id="UP000215027"/>
    </source>
</evidence>
<keyword evidence="4" id="KW-0547">Nucleotide-binding</keyword>
<feature type="domain" description="Acetyl-coenzyme A synthetase N-terminal" evidence="9">
    <location>
        <begin position="37"/>
        <end position="94"/>
    </location>
</feature>
<proteinExistence type="inferred from homology"/>
<evidence type="ECO:0000256" key="2">
    <source>
        <dbReference type="ARBA" id="ARBA00013275"/>
    </source>
</evidence>
<dbReference type="Pfam" id="PF16177">
    <property type="entry name" value="ACAS_N"/>
    <property type="match status" value="1"/>
</dbReference>
<dbReference type="PROSITE" id="PS00455">
    <property type="entry name" value="AMP_BINDING"/>
    <property type="match status" value="1"/>
</dbReference>
<dbReference type="Proteomes" id="UP000215027">
    <property type="component" value="Chromosome I"/>
</dbReference>
<evidence type="ECO:0000259" key="8">
    <source>
        <dbReference type="Pfam" id="PF13193"/>
    </source>
</evidence>
<organism evidence="10 11">
    <name type="scientific">Candidatus Promineifilum breve</name>
    <dbReference type="NCBI Taxonomy" id="1806508"/>
    <lineage>
        <taxon>Bacteria</taxon>
        <taxon>Bacillati</taxon>
        <taxon>Chloroflexota</taxon>
        <taxon>Ardenticatenia</taxon>
        <taxon>Candidatus Promineifilales</taxon>
        <taxon>Candidatus Promineifilaceae</taxon>
        <taxon>Candidatus Promineifilum</taxon>
    </lineage>
</organism>
<dbReference type="KEGG" id="pbf:CFX0092_A1769"/>
<dbReference type="InterPro" id="IPR020845">
    <property type="entry name" value="AMP-binding_CS"/>
</dbReference>
<dbReference type="SUPFAM" id="SSF56801">
    <property type="entry name" value="Acetyl-CoA synthetase-like"/>
    <property type="match status" value="1"/>
</dbReference>
<dbReference type="Pfam" id="PF13193">
    <property type="entry name" value="AMP-binding_C"/>
    <property type="match status" value="1"/>
</dbReference>
<sequence length="666" mass="72149">MNDTFTFGGDIVWRPTPEYTEHSHLTRFMRQHGIQSYDELMARSTADVAWFTDAVLRYLDIRFRVPYEQVVDLSGGIEWPRWCVGGRLNIVDNCVDKWAADPTARDRPALVWEGEEGAVRRLSYGELAAEVNRCANGLRALGLGQGDVVGLFMPMTPEIAVALLAIAKIGGIILPLFSGYGAGAVAARLTDAGARALFTADGFYRRGAIVPLKPTADEALAAAPTVEQLIVLRRAGNAVDMLSGRDHWWHELIAPQSPQAATADTAAEDTLMIIYTSGTTGRPKGAVHTHCGFPIKAAQDMAFGTDVGAADRAPVHEDSTRDNIYWITDMGWMMGPWLVFGATLLGATFTLYDGAPDYPDVDRLWALAARHRLTHLGVSPTLIRVLAPHGDAPVKRHDLSSVRFFASTGEPWNPDPWLWLFHTVGGGRRPIINYSGGTEISGGIVMGNPLLPLKPAAFAAPCPGMAADVVDAAGHSVRGQVGELVIRAPWIGMTRGFWGDRQRYFDAYWSRWPGVWAHGDWAAVDEDGLWYILGRSDDTIKIAGKRLGPAEVESVLVAHPAVAEAAAIGVPDALKGSALVCFCVLAPGFVPSDALAGELRRQVAAELGKPLRPKAIRFVSDLPKTRNAKVMRRVIRSAYLGEDPGDMSSLVNPGVIEELRSGGEKN</sequence>
<dbReference type="InterPro" id="IPR032387">
    <property type="entry name" value="ACAS_N"/>
</dbReference>
<feature type="domain" description="AMP-binding enzyme C-terminal" evidence="8">
    <location>
        <begin position="551"/>
        <end position="629"/>
    </location>
</feature>
<dbReference type="InterPro" id="IPR042099">
    <property type="entry name" value="ANL_N_sf"/>
</dbReference>
<gene>
    <name evidence="10" type="primary">acsA</name>
    <name evidence="10" type="ORF">CFX0092_A1769</name>
</gene>
<dbReference type="EC" id="6.2.1.1" evidence="2"/>
<dbReference type="Gene3D" id="3.40.50.12780">
    <property type="entry name" value="N-terminal domain of ligase-like"/>
    <property type="match status" value="1"/>
</dbReference>